<keyword evidence="1" id="KW-0732">Signal</keyword>
<keyword evidence="3" id="KW-1185">Reference proteome</keyword>
<dbReference type="HOGENOM" id="CLU_136885_0_0_1"/>
<dbReference type="Proteomes" id="UP000027238">
    <property type="component" value="Unassembled WGS sequence"/>
</dbReference>
<feature type="signal peptide" evidence="1">
    <location>
        <begin position="1"/>
        <end position="16"/>
    </location>
</feature>
<feature type="chain" id="PRO_5001630132" evidence="1">
    <location>
        <begin position="17"/>
        <end position="165"/>
    </location>
</feature>
<protein>
    <submittedName>
        <fullName evidence="2">Uncharacterized protein</fullName>
    </submittedName>
</protein>
<reference evidence="3" key="1">
    <citation type="journal article" date="2014" name="Genome Announc.">
        <title>Draft genome sequence of Colletotrichum sublineola, a destructive pathogen of cultivated sorghum.</title>
        <authorList>
            <person name="Baroncelli R."/>
            <person name="Sanz-Martin J.M."/>
            <person name="Rech G.E."/>
            <person name="Sukno S.A."/>
            <person name="Thon M.R."/>
        </authorList>
    </citation>
    <scope>NUCLEOTIDE SEQUENCE [LARGE SCALE GENOMIC DNA]</scope>
    <source>
        <strain evidence="3">TX430BB</strain>
    </source>
</reference>
<gene>
    <name evidence="2" type="ORF">CSUB01_09922</name>
</gene>
<comment type="caution">
    <text evidence="2">The sequence shown here is derived from an EMBL/GenBank/DDBJ whole genome shotgun (WGS) entry which is preliminary data.</text>
</comment>
<proteinExistence type="predicted"/>
<dbReference type="OrthoDB" id="2910287at2759"/>
<sequence length="165" mass="17510">MQFLLPILTLAGAAFAGVISRDGPSNVPVGNPPEGSLEAITHLFHLGNCPELWFCGDDAPIQKRQRAVNANLGIFAIADNLFNGWNDVISSLGPDAGTTCTIWAGASIGGIINPGIFNLADSQWNFNDKSTPSEESSLSLCSDERFVQPPNQEPGLQVASQQKSD</sequence>
<dbReference type="EMBL" id="JMSE01001042">
    <property type="protein sequence ID" value="KDN65344.1"/>
    <property type="molecule type" value="Genomic_DNA"/>
</dbReference>
<dbReference type="AlphaFoldDB" id="A0A066XCG6"/>
<name>A0A066XCG6_COLSU</name>
<dbReference type="STRING" id="1173701.A0A066XCG6"/>
<organism evidence="2 3">
    <name type="scientific">Colletotrichum sublineola</name>
    <name type="common">Sorghum anthracnose fungus</name>
    <dbReference type="NCBI Taxonomy" id="1173701"/>
    <lineage>
        <taxon>Eukaryota</taxon>
        <taxon>Fungi</taxon>
        <taxon>Dikarya</taxon>
        <taxon>Ascomycota</taxon>
        <taxon>Pezizomycotina</taxon>
        <taxon>Sordariomycetes</taxon>
        <taxon>Hypocreomycetidae</taxon>
        <taxon>Glomerellales</taxon>
        <taxon>Glomerellaceae</taxon>
        <taxon>Colletotrichum</taxon>
        <taxon>Colletotrichum graminicola species complex</taxon>
    </lineage>
</organism>
<evidence type="ECO:0000256" key="1">
    <source>
        <dbReference type="SAM" id="SignalP"/>
    </source>
</evidence>
<evidence type="ECO:0000313" key="3">
    <source>
        <dbReference type="Proteomes" id="UP000027238"/>
    </source>
</evidence>
<dbReference type="eggNOG" id="ENOG502R0X0">
    <property type="taxonomic scope" value="Eukaryota"/>
</dbReference>
<accession>A0A066XCG6</accession>
<evidence type="ECO:0000313" key="2">
    <source>
        <dbReference type="EMBL" id="KDN65344.1"/>
    </source>
</evidence>
<dbReference type="OMA" id="ICADANF"/>